<dbReference type="SUPFAM" id="SSF53474">
    <property type="entry name" value="alpha/beta-Hydrolases"/>
    <property type="match status" value="1"/>
</dbReference>
<keyword evidence="8" id="KW-1185">Reference proteome</keyword>
<evidence type="ECO:0000256" key="1">
    <source>
        <dbReference type="ARBA" id="ARBA00043996"/>
    </source>
</evidence>
<comment type="similarity">
    <text evidence="1">Belongs to the AB hydrolase superfamily. Lipase family. Class 3 subfamily.</text>
</comment>
<evidence type="ECO:0000313" key="7">
    <source>
        <dbReference type="EMBL" id="KAK5056195.1"/>
    </source>
</evidence>
<dbReference type="EMBL" id="JAVRRD010000008">
    <property type="protein sequence ID" value="KAK5056195.1"/>
    <property type="molecule type" value="Genomic_DNA"/>
</dbReference>
<dbReference type="GeneID" id="89980890"/>
<accession>A0AAV9NFX8</accession>
<comment type="caution">
    <text evidence="7">The sequence shown here is derived from an EMBL/GenBank/DDBJ whole genome shotgun (WGS) entry which is preliminary data.</text>
</comment>
<keyword evidence="5" id="KW-0812">Transmembrane</keyword>
<dbReference type="InterPro" id="IPR002921">
    <property type="entry name" value="Fungal_lipase-type"/>
</dbReference>
<feature type="transmembrane region" description="Helical" evidence="5">
    <location>
        <begin position="385"/>
        <end position="412"/>
    </location>
</feature>
<sequence>MDLIKIRLCAKAANFAYIASNPDRRAESNQLRESNHTKTLPDYLSSSPGLQGQTVVSFDEFTTRSHMHRFEDQHRYFKSYAYLLHLRKDRDVDTIVVGFRGTFNHSNSNGKNFIDDAASTTPSGQSFKSRCINWALDTLAPSNHGLSDFYYDATVIRVPYRQGSVWKWYSFWGMLMLEKTKWVWPRRVGADLVSKPSGESITARNDGHVHLGFWALWASPEGFAGFDDRANPPTTPSSTGLLGRCQQAITNAQKENRRTEILVVGHSLGGAVSCFAALDIATAIAGQSNVSLYHATFGAPPVGTAEFGRYFKRKLRSHQSIAVFHKKDVIPQVFAYCQSNWRLRWLGWWQDWSRVGDQRQMSKLSTRNGQPATGTRMTCMDKFKWAVVGTITVSSLLLANLGCVFGGIYMYLRSQTTYKDKENPTLNLTRPRREEDRLSKADVKEIGLEYHIMERYIELLEDSHPFDDLGVDEPAA</sequence>
<dbReference type="RefSeq" id="XP_064708165.1">
    <property type="nucleotide sequence ID" value="XM_064856265.1"/>
</dbReference>
<dbReference type="AlphaFoldDB" id="A0AAV9NFX8"/>
<keyword evidence="5" id="KW-1133">Transmembrane helix</keyword>
<evidence type="ECO:0000256" key="2">
    <source>
        <dbReference type="ARBA" id="ARBA00047591"/>
    </source>
</evidence>
<name>A0AAV9NFX8_9EURO</name>
<dbReference type="Gene3D" id="3.40.50.1820">
    <property type="entry name" value="alpha/beta hydrolase"/>
    <property type="match status" value="1"/>
</dbReference>
<dbReference type="InterPro" id="IPR029058">
    <property type="entry name" value="AB_hydrolase_fold"/>
</dbReference>
<reference evidence="7 8" key="1">
    <citation type="submission" date="2023-08" db="EMBL/GenBank/DDBJ databases">
        <title>Black Yeasts Isolated from many extreme environments.</title>
        <authorList>
            <person name="Coleine C."/>
            <person name="Stajich J.E."/>
            <person name="Selbmann L."/>
        </authorList>
    </citation>
    <scope>NUCLEOTIDE SEQUENCE [LARGE SCALE GENOMIC DNA]</scope>
    <source>
        <strain evidence="7 8">CCFEE 5792</strain>
    </source>
</reference>
<comment type="catalytic activity">
    <reaction evidence="3">
        <text>a monoacylglycerol + H2O = glycerol + a fatty acid + H(+)</text>
        <dbReference type="Rhea" id="RHEA:15245"/>
        <dbReference type="ChEBI" id="CHEBI:15377"/>
        <dbReference type="ChEBI" id="CHEBI:15378"/>
        <dbReference type="ChEBI" id="CHEBI:17408"/>
        <dbReference type="ChEBI" id="CHEBI:17754"/>
        <dbReference type="ChEBI" id="CHEBI:28868"/>
    </reaction>
</comment>
<proteinExistence type="inferred from homology"/>
<feature type="domain" description="Fungal lipase-type" evidence="6">
    <location>
        <begin position="201"/>
        <end position="334"/>
    </location>
</feature>
<evidence type="ECO:0000313" key="8">
    <source>
        <dbReference type="Proteomes" id="UP001358417"/>
    </source>
</evidence>
<dbReference type="PANTHER" id="PTHR45856">
    <property type="entry name" value="ALPHA/BETA-HYDROLASES SUPERFAMILY PROTEIN"/>
    <property type="match status" value="1"/>
</dbReference>
<protein>
    <recommendedName>
        <fullName evidence="6">Fungal lipase-type domain-containing protein</fullName>
    </recommendedName>
</protein>
<organism evidence="7 8">
    <name type="scientific">Exophiala bonariae</name>
    <dbReference type="NCBI Taxonomy" id="1690606"/>
    <lineage>
        <taxon>Eukaryota</taxon>
        <taxon>Fungi</taxon>
        <taxon>Dikarya</taxon>
        <taxon>Ascomycota</taxon>
        <taxon>Pezizomycotina</taxon>
        <taxon>Eurotiomycetes</taxon>
        <taxon>Chaetothyriomycetidae</taxon>
        <taxon>Chaetothyriales</taxon>
        <taxon>Herpotrichiellaceae</taxon>
        <taxon>Exophiala</taxon>
    </lineage>
</organism>
<gene>
    <name evidence="7" type="ORF">LTR84_012748</name>
</gene>
<dbReference type="PANTHER" id="PTHR45856:SF11">
    <property type="entry name" value="FUNGAL LIPASE-LIKE DOMAIN-CONTAINING PROTEIN"/>
    <property type="match status" value="1"/>
</dbReference>
<dbReference type="GO" id="GO:0006629">
    <property type="term" value="P:lipid metabolic process"/>
    <property type="evidence" value="ECO:0007669"/>
    <property type="project" value="InterPro"/>
</dbReference>
<dbReference type="Proteomes" id="UP001358417">
    <property type="component" value="Unassembled WGS sequence"/>
</dbReference>
<evidence type="ECO:0000256" key="5">
    <source>
        <dbReference type="SAM" id="Phobius"/>
    </source>
</evidence>
<comment type="catalytic activity">
    <reaction evidence="2">
        <text>a diacylglycerol + H2O = a monoacylglycerol + a fatty acid + H(+)</text>
        <dbReference type="Rhea" id="RHEA:32731"/>
        <dbReference type="ChEBI" id="CHEBI:15377"/>
        <dbReference type="ChEBI" id="CHEBI:15378"/>
        <dbReference type="ChEBI" id="CHEBI:17408"/>
        <dbReference type="ChEBI" id="CHEBI:18035"/>
        <dbReference type="ChEBI" id="CHEBI:28868"/>
    </reaction>
</comment>
<evidence type="ECO:0000256" key="3">
    <source>
        <dbReference type="ARBA" id="ARBA00048461"/>
    </source>
</evidence>
<dbReference type="Pfam" id="PF01764">
    <property type="entry name" value="Lipase_3"/>
    <property type="match status" value="1"/>
</dbReference>
<feature type="region of interest" description="Disordered" evidence="4">
    <location>
        <begin position="24"/>
        <end position="46"/>
    </location>
</feature>
<evidence type="ECO:0000256" key="4">
    <source>
        <dbReference type="SAM" id="MobiDB-lite"/>
    </source>
</evidence>
<dbReference type="InterPro" id="IPR051218">
    <property type="entry name" value="Sec_MonoDiacylglyc_Lipase"/>
</dbReference>
<evidence type="ECO:0000259" key="6">
    <source>
        <dbReference type="Pfam" id="PF01764"/>
    </source>
</evidence>
<keyword evidence="5" id="KW-0472">Membrane</keyword>